<dbReference type="AlphaFoldDB" id="A0A4R3NG63"/>
<accession>A0A4R3NG63</accession>
<proteinExistence type="predicted"/>
<reference evidence="2 3" key="1">
    <citation type="submission" date="2019-03" db="EMBL/GenBank/DDBJ databases">
        <title>Freshwater and sediment microbial communities from various areas in North America, analyzing microbe dynamics in response to fracking.</title>
        <authorList>
            <person name="Lamendella R."/>
        </authorList>
    </citation>
    <scope>NUCLEOTIDE SEQUENCE [LARGE SCALE GENOMIC DNA]</scope>
    <source>
        <strain evidence="2 3">175.2</strain>
    </source>
</reference>
<protein>
    <submittedName>
        <fullName evidence="2">Uncharacterized protein</fullName>
    </submittedName>
</protein>
<sequence length="72" mass="8395">MRGGELILWPLERRLLLRQRFEPTDFEGALSGPAFIQEQSPCDRAHHYGAVGKKRRQSKHGTHQKRPDIEYP</sequence>
<dbReference type="Proteomes" id="UP000295097">
    <property type="component" value="Unassembled WGS sequence"/>
</dbReference>
<name>A0A4R3NG63_9HYPH</name>
<gene>
    <name evidence="2" type="ORF">EDC90_105212</name>
</gene>
<dbReference type="EMBL" id="SMAR01000052">
    <property type="protein sequence ID" value="TCT29265.1"/>
    <property type="molecule type" value="Genomic_DNA"/>
</dbReference>
<comment type="caution">
    <text evidence="2">The sequence shown here is derived from an EMBL/GenBank/DDBJ whole genome shotgun (WGS) entry which is preliminary data.</text>
</comment>
<evidence type="ECO:0000313" key="3">
    <source>
        <dbReference type="Proteomes" id="UP000295097"/>
    </source>
</evidence>
<feature type="region of interest" description="Disordered" evidence="1">
    <location>
        <begin position="41"/>
        <end position="72"/>
    </location>
</feature>
<evidence type="ECO:0000256" key="1">
    <source>
        <dbReference type="SAM" id="MobiDB-lite"/>
    </source>
</evidence>
<evidence type="ECO:0000313" key="2">
    <source>
        <dbReference type="EMBL" id="TCT29265.1"/>
    </source>
</evidence>
<organism evidence="2 3">
    <name type="scientific">Martelella mediterranea</name>
    <dbReference type="NCBI Taxonomy" id="293089"/>
    <lineage>
        <taxon>Bacteria</taxon>
        <taxon>Pseudomonadati</taxon>
        <taxon>Pseudomonadota</taxon>
        <taxon>Alphaproteobacteria</taxon>
        <taxon>Hyphomicrobiales</taxon>
        <taxon>Aurantimonadaceae</taxon>
        <taxon>Martelella</taxon>
    </lineage>
</organism>
<keyword evidence="3" id="KW-1185">Reference proteome</keyword>
<feature type="compositionally biased region" description="Basic residues" evidence="1">
    <location>
        <begin position="52"/>
        <end position="64"/>
    </location>
</feature>